<accession>A0A2I1KTP1</accession>
<evidence type="ECO:0008006" key="3">
    <source>
        <dbReference type="Google" id="ProtNLM"/>
    </source>
</evidence>
<comment type="caution">
    <text evidence="1">The sequence shown here is derived from an EMBL/GenBank/DDBJ whole genome shotgun (WGS) entry which is preliminary data.</text>
</comment>
<protein>
    <recommendedName>
        <fullName evidence="3">DUF4439 domain-containing protein</fullName>
    </recommendedName>
</protein>
<dbReference type="EMBL" id="PKHA01000003">
    <property type="protein sequence ID" value="PKY98999.1"/>
    <property type="molecule type" value="Genomic_DNA"/>
</dbReference>
<dbReference type="RefSeq" id="WP_052039915.1">
    <property type="nucleotide sequence ID" value="NZ_JADNGB010000007.1"/>
</dbReference>
<organism evidence="1 2">
    <name type="scientific">Actinomyces urogenitalis</name>
    <dbReference type="NCBI Taxonomy" id="103621"/>
    <lineage>
        <taxon>Bacteria</taxon>
        <taxon>Bacillati</taxon>
        <taxon>Actinomycetota</taxon>
        <taxon>Actinomycetes</taxon>
        <taxon>Actinomycetales</taxon>
        <taxon>Actinomycetaceae</taxon>
        <taxon>Actinomyces</taxon>
    </lineage>
</organism>
<evidence type="ECO:0000313" key="1">
    <source>
        <dbReference type="EMBL" id="PKY98999.1"/>
    </source>
</evidence>
<dbReference type="GeneID" id="81708221"/>
<gene>
    <name evidence="1" type="ORF">CYJ26_04640</name>
</gene>
<evidence type="ECO:0000313" key="2">
    <source>
        <dbReference type="Proteomes" id="UP000234778"/>
    </source>
</evidence>
<proteinExistence type="predicted"/>
<sequence length="325" mass="33445">MKPAPLPCSPVLTRPLRGALVLLLAGGLLAGTGACELRLGHGVPDTLPTASAAEAERDALARQATLISSTAEVLLTSGNQEVATQVTQLVEAGKLQLEALGGVWQPWPTSAPTTLPTTTPVATAPADATPDDLLQALEQGAEQARQAALHAEQAGQAQLYAALAVSWSAGATQLATTLAAETALEGAPRQASQMTQALEPDLVQAYDAARYAMEEVAARSADAQRAQAQADAAYADDVVNASIALGGTDSRLPAYAAPPQASTSATSADTTWARQSWLRVCEQEIVSLIALDPDQREIAIDAAIDAAARARAWGSTLPALPGYES</sequence>
<dbReference type="Proteomes" id="UP000234778">
    <property type="component" value="Unassembled WGS sequence"/>
</dbReference>
<dbReference type="PROSITE" id="PS51257">
    <property type="entry name" value="PROKAR_LIPOPROTEIN"/>
    <property type="match status" value="1"/>
</dbReference>
<dbReference type="AlphaFoldDB" id="A0A2I1KTP1"/>
<name>A0A2I1KTP1_9ACTO</name>
<reference evidence="1 2" key="1">
    <citation type="submission" date="2017-12" db="EMBL/GenBank/DDBJ databases">
        <title>Phylogenetic diversity of female urinary microbiome.</title>
        <authorList>
            <person name="Thomas-White K."/>
            <person name="Wolfe A.J."/>
        </authorList>
    </citation>
    <scope>NUCLEOTIDE SEQUENCE [LARGE SCALE GENOMIC DNA]</scope>
    <source>
        <strain evidence="1 2">UMB0319</strain>
    </source>
</reference>